<evidence type="ECO:0000313" key="3">
    <source>
        <dbReference type="Proteomes" id="UP001596501"/>
    </source>
</evidence>
<organism evidence="2 3">
    <name type="scientific">Hydrogenophaga atypica</name>
    <dbReference type="NCBI Taxonomy" id="249409"/>
    <lineage>
        <taxon>Bacteria</taxon>
        <taxon>Pseudomonadati</taxon>
        <taxon>Pseudomonadota</taxon>
        <taxon>Betaproteobacteria</taxon>
        <taxon>Burkholderiales</taxon>
        <taxon>Comamonadaceae</taxon>
        <taxon>Hydrogenophaga</taxon>
    </lineage>
</organism>
<evidence type="ECO:0000256" key="1">
    <source>
        <dbReference type="SAM" id="MobiDB-lite"/>
    </source>
</evidence>
<feature type="region of interest" description="Disordered" evidence="1">
    <location>
        <begin position="157"/>
        <end position="205"/>
    </location>
</feature>
<feature type="compositionally biased region" description="Gly residues" evidence="1">
    <location>
        <begin position="188"/>
        <end position="205"/>
    </location>
</feature>
<evidence type="ECO:0000313" key="2">
    <source>
        <dbReference type="EMBL" id="MFC7409409.1"/>
    </source>
</evidence>
<gene>
    <name evidence="2" type="ORF">ACFQPB_11110</name>
</gene>
<dbReference type="RefSeq" id="WP_382223071.1">
    <property type="nucleotide sequence ID" value="NZ_JBHTCA010000006.1"/>
</dbReference>
<dbReference type="InterPro" id="IPR021736">
    <property type="entry name" value="DUF3305"/>
</dbReference>
<dbReference type="Proteomes" id="UP001596501">
    <property type="component" value="Unassembled WGS sequence"/>
</dbReference>
<sequence length="205" mass="22881">MAERPTLTVAVVMRREPVAGPQARWMPWRWVLADVVPQAELGLPDDVTTVQRIEDTQGGEAHGAEHWVFPGFRIELYRDDVEGHFLNLSTERPAVWVMWRPDESGAPEALPAPQIVTLSYTDAGRWLDAQERVDQVPATADMVAWLRAFVAEHYQPEAKRRKRPESFRPLTDRFGQPARISTDKFKPGGQGPGLVPGQGRGGAAP</sequence>
<accession>A0ABW2QJU5</accession>
<dbReference type="Pfam" id="PF11749">
    <property type="entry name" value="DUF3305"/>
    <property type="match status" value="1"/>
</dbReference>
<name>A0ABW2QJU5_9BURK</name>
<comment type="caution">
    <text evidence="2">The sequence shown here is derived from an EMBL/GenBank/DDBJ whole genome shotgun (WGS) entry which is preliminary data.</text>
</comment>
<reference evidence="3" key="1">
    <citation type="journal article" date="2019" name="Int. J. Syst. Evol. Microbiol.">
        <title>The Global Catalogue of Microorganisms (GCM) 10K type strain sequencing project: providing services to taxonomists for standard genome sequencing and annotation.</title>
        <authorList>
            <consortium name="The Broad Institute Genomics Platform"/>
            <consortium name="The Broad Institute Genome Sequencing Center for Infectious Disease"/>
            <person name="Wu L."/>
            <person name="Ma J."/>
        </authorList>
    </citation>
    <scope>NUCLEOTIDE SEQUENCE [LARGE SCALE GENOMIC DNA]</scope>
    <source>
        <strain evidence="3">CGMCC 1.12371</strain>
    </source>
</reference>
<keyword evidence="3" id="KW-1185">Reference proteome</keyword>
<protein>
    <submittedName>
        <fullName evidence="2">DUF3305 domain-containing protein</fullName>
    </submittedName>
</protein>
<dbReference type="EMBL" id="JBHTCA010000006">
    <property type="protein sequence ID" value="MFC7409409.1"/>
    <property type="molecule type" value="Genomic_DNA"/>
</dbReference>
<proteinExistence type="predicted"/>